<dbReference type="PANTHER" id="PTHR47129">
    <property type="entry name" value="QUINONE OXIDOREDUCTASE 2"/>
    <property type="match status" value="1"/>
</dbReference>
<evidence type="ECO:0000259" key="1">
    <source>
        <dbReference type="Pfam" id="PF13460"/>
    </source>
</evidence>
<sequence>MASAQVTYAVTGATGRLGGRIARRLAAAGIPQTLLARTPARAPELPGATAVPGAYGDHDALARSLRGTDRVLMVSASESPDRVQQHRTFIDAAARSGVAHLVYISFCGAAPDATFTLARDHWHTEQHIRASGVPFTFLRDNLYADFMTGLVGDDGAIRGPAGDGRAAVVAQDDIADAAVAVLRDPGPHDGRAYELTGPQALTLTDVAATITEITGRPVTYVPETIEEAYASRAGYGAPDWQLDAWVSTYTAIADGSLAGVSTAVEDLTGHPATALEQVLLRDGTAPVPEA</sequence>
<dbReference type="SUPFAM" id="SSF51735">
    <property type="entry name" value="NAD(P)-binding Rossmann-fold domains"/>
    <property type="match status" value="1"/>
</dbReference>
<dbReference type="InterPro" id="IPR016040">
    <property type="entry name" value="NAD(P)-bd_dom"/>
</dbReference>
<gene>
    <name evidence="2" type="ORF">GQF42_41005</name>
</gene>
<dbReference type="KEGG" id="sbro:GQF42_41005"/>
<dbReference type="Gene3D" id="3.40.50.720">
    <property type="entry name" value="NAD(P)-binding Rossmann-like Domain"/>
    <property type="match status" value="1"/>
</dbReference>
<dbReference type="Pfam" id="PF13460">
    <property type="entry name" value="NAD_binding_10"/>
    <property type="match status" value="1"/>
</dbReference>
<accession>A0A6I6NF85</accession>
<dbReference type="AlphaFoldDB" id="A0A6I6NF85"/>
<dbReference type="InterPro" id="IPR052718">
    <property type="entry name" value="NmrA-type_oxidoreductase"/>
</dbReference>
<evidence type="ECO:0000313" key="2">
    <source>
        <dbReference type="EMBL" id="QHA08790.1"/>
    </source>
</evidence>
<proteinExistence type="predicted"/>
<dbReference type="Gene3D" id="3.90.25.10">
    <property type="entry name" value="UDP-galactose 4-epimerase, domain 1"/>
    <property type="match status" value="1"/>
</dbReference>
<dbReference type="InterPro" id="IPR036291">
    <property type="entry name" value="NAD(P)-bd_dom_sf"/>
</dbReference>
<feature type="domain" description="NAD(P)-binding" evidence="1">
    <location>
        <begin position="12"/>
        <end position="185"/>
    </location>
</feature>
<evidence type="ECO:0000313" key="3">
    <source>
        <dbReference type="Proteomes" id="UP000436138"/>
    </source>
</evidence>
<dbReference type="PANTHER" id="PTHR47129:SF1">
    <property type="entry name" value="NMRA-LIKE DOMAIN-CONTAINING PROTEIN"/>
    <property type="match status" value="1"/>
</dbReference>
<organism evidence="2 3">
    <name type="scientific">Streptomyces broussonetiae</name>
    <dbReference type="NCBI Taxonomy" id="2686304"/>
    <lineage>
        <taxon>Bacteria</taxon>
        <taxon>Bacillati</taxon>
        <taxon>Actinomycetota</taxon>
        <taxon>Actinomycetes</taxon>
        <taxon>Kitasatosporales</taxon>
        <taxon>Streptomycetaceae</taxon>
        <taxon>Streptomyces</taxon>
    </lineage>
</organism>
<protein>
    <submittedName>
        <fullName evidence="2">NAD(P)H-binding protein</fullName>
    </submittedName>
</protein>
<name>A0A6I6NF85_9ACTN</name>
<dbReference type="EMBL" id="CP047020">
    <property type="protein sequence ID" value="QHA08790.1"/>
    <property type="molecule type" value="Genomic_DNA"/>
</dbReference>
<dbReference type="RefSeq" id="WP_158928548.1">
    <property type="nucleotide sequence ID" value="NZ_CP047020.1"/>
</dbReference>
<keyword evidence="3" id="KW-1185">Reference proteome</keyword>
<dbReference type="CDD" id="cd05269">
    <property type="entry name" value="TMR_SDR_a"/>
    <property type="match status" value="1"/>
</dbReference>
<reference evidence="2 3" key="1">
    <citation type="submission" date="2019-12" db="EMBL/GenBank/DDBJ databases">
        <title>Streptomyces sp. strain T44 isolated from rhizosphere soil of Broussonetia papyrifera.</title>
        <authorList>
            <person name="Mo P."/>
        </authorList>
    </citation>
    <scope>NUCLEOTIDE SEQUENCE [LARGE SCALE GENOMIC DNA]</scope>
    <source>
        <strain evidence="2 3">T44</strain>
    </source>
</reference>
<dbReference type="Proteomes" id="UP000436138">
    <property type="component" value="Chromosome"/>
</dbReference>